<evidence type="ECO:0000256" key="6">
    <source>
        <dbReference type="ARBA" id="ARBA00022679"/>
    </source>
</evidence>
<evidence type="ECO:0000256" key="3">
    <source>
        <dbReference type="ARBA" id="ARBA00006739"/>
    </source>
</evidence>
<evidence type="ECO:0000256" key="9">
    <source>
        <dbReference type="ARBA" id="ARBA00022968"/>
    </source>
</evidence>
<evidence type="ECO:0000256" key="4">
    <source>
        <dbReference type="ARBA" id="ARBA00012583"/>
    </source>
</evidence>
<comment type="similarity">
    <text evidence="3">Belongs to the glycosyltransferase 2 family.</text>
</comment>
<evidence type="ECO:0000256" key="8">
    <source>
        <dbReference type="ARBA" id="ARBA00022824"/>
    </source>
</evidence>
<name>A0A1G1W405_9BACT</name>
<evidence type="ECO:0000256" key="7">
    <source>
        <dbReference type="ARBA" id="ARBA00022692"/>
    </source>
</evidence>
<feature type="domain" description="Glycosyltransferase 2-like" evidence="13">
    <location>
        <begin position="9"/>
        <end position="177"/>
    </location>
</feature>
<comment type="catalytic activity">
    <reaction evidence="12">
        <text>a di-trans,poly-cis-dolichyl phosphate + UDP-alpha-D-glucose = a di-trans,poly-cis-dolichyl beta-D-glucosyl phosphate + UDP</text>
        <dbReference type="Rhea" id="RHEA:15401"/>
        <dbReference type="Rhea" id="RHEA-COMP:19498"/>
        <dbReference type="Rhea" id="RHEA-COMP:19502"/>
        <dbReference type="ChEBI" id="CHEBI:57525"/>
        <dbReference type="ChEBI" id="CHEBI:57683"/>
        <dbReference type="ChEBI" id="CHEBI:58223"/>
        <dbReference type="ChEBI" id="CHEBI:58885"/>
        <dbReference type="EC" id="2.4.1.117"/>
    </reaction>
    <physiologicalReaction direction="left-to-right" evidence="12">
        <dbReference type="Rhea" id="RHEA:15402"/>
    </physiologicalReaction>
</comment>
<accession>A0A1G1W405</accession>
<dbReference type="EC" id="2.4.1.117" evidence="4"/>
<sequence>MNPKSIAVSIVIPAYNEVENINKGVLDEVFTYTQKQPWNTQILLIDDGSNDETAKYLEAYCIGKRSWRLIRNTHGGKALAVKSGVLAAQGKFVLFTDFDQATPLSEVEKLLPFLRKGYAIAIGSREVQGSRRENEPLYRHLMGRIWNLVVQLLAIPGIRDTQCGFKLFKREIAHELFQALHVYADGEEREAYTGAFDVELLYIAQKRGYQIAEVPVHWKHMKTTRVSPLRDSVRMLSDLVRVRIADLQGKYDR</sequence>
<keyword evidence="9" id="KW-0735">Signal-anchor</keyword>
<keyword evidence="6" id="KW-0808">Transferase</keyword>
<keyword evidence="7" id="KW-0812">Transmembrane</keyword>
<evidence type="ECO:0000256" key="2">
    <source>
        <dbReference type="ARBA" id="ARBA00004922"/>
    </source>
</evidence>
<dbReference type="CDD" id="cd04188">
    <property type="entry name" value="DPG_synthase"/>
    <property type="match status" value="1"/>
</dbReference>
<evidence type="ECO:0000259" key="13">
    <source>
        <dbReference type="Pfam" id="PF00535"/>
    </source>
</evidence>
<dbReference type="EMBL" id="MHCL01000003">
    <property type="protein sequence ID" value="OGY22398.1"/>
    <property type="molecule type" value="Genomic_DNA"/>
</dbReference>
<comment type="pathway">
    <text evidence="2">Protein modification; protein glycosylation.</text>
</comment>
<dbReference type="Pfam" id="PF00535">
    <property type="entry name" value="Glycos_transf_2"/>
    <property type="match status" value="1"/>
</dbReference>
<dbReference type="InterPro" id="IPR029044">
    <property type="entry name" value="Nucleotide-diphossugar_trans"/>
</dbReference>
<evidence type="ECO:0000256" key="12">
    <source>
        <dbReference type="ARBA" id="ARBA00045097"/>
    </source>
</evidence>
<evidence type="ECO:0000313" key="14">
    <source>
        <dbReference type="EMBL" id="OGY22398.1"/>
    </source>
</evidence>
<dbReference type="InterPro" id="IPR035518">
    <property type="entry name" value="DPG_synthase"/>
</dbReference>
<reference evidence="14 15" key="1">
    <citation type="journal article" date="2016" name="Nat. Commun.">
        <title>Thousands of microbial genomes shed light on interconnected biogeochemical processes in an aquifer system.</title>
        <authorList>
            <person name="Anantharaman K."/>
            <person name="Brown C.T."/>
            <person name="Hug L.A."/>
            <person name="Sharon I."/>
            <person name="Castelle C.J."/>
            <person name="Probst A.J."/>
            <person name="Thomas B.C."/>
            <person name="Singh A."/>
            <person name="Wilkins M.J."/>
            <person name="Karaoz U."/>
            <person name="Brodie E.L."/>
            <person name="Williams K.H."/>
            <person name="Hubbard S.S."/>
            <person name="Banfield J.F."/>
        </authorList>
    </citation>
    <scope>NUCLEOTIDE SEQUENCE [LARGE SCALE GENOMIC DNA]</scope>
</reference>
<protein>
    <recommendedName>
        <fullName evidence="4">dolichyl-phosphate beta-glucosyltransferase</fullName>
        <ecNumber evidence="4">2.4.1.117</ecNumber>
    </recommendedName>
</protein>
<dbReference type="GO" id="GO:0006487">
    <property type="term" value="P:protein N-linked glycosylation"/>
    <property type="evidence" value="ECO:0007669"/>
    <property type="project" value="TreeGrafter"/>
</dbReference>
<organism evidence="14 15">
    <name type="scientific">Candidatus Chisholmbacteria bacterium RIFCSPLOWO2_01_FULL_49_14</name>
    <dbReference type="NCBI Taxonomy" id="1797593"/>
    <lineage>
        <taxon>Bacteria</taxon>
        <taxon>Candidatus Chisholmiibacteriota</taxon>
    </lineage>
</organism>
<evidence type="ECO:0000313" key="15">
    <source>
        <dbReference type="Proteomes" id="UP000176723"/>
    </source>
</evidence>
<dbReference type="GO" id="GO:0004581">
    <property type="term" value="F:dolichyl-phosphate beta-glucosyltransferase activity"/>
    <property type="evidence" value="ECO:0007669"/>
    <property type="project" value="UniProtKB-EC"/>
</dbReference>
<evidence type="ECO:0000256" key="5">
    <source>
        <dbReference type="ARBA" id="ARBA00022676"/>
    </source>
</evidence>
<comment type="subcellular location">
    <subcellularLocation>
        <location evidence="1">Endoplasmic reticulum membrane</location>
        <topology evidence="1">Single-pass membrane protein</topology>
    </subcellularLocation>
</comment>
<evidence type="ECO:0000256" key="11">
    <source>
        <dbReference type="ARBA" id="ARBA00023136"/>
    </source>
</evidence>
<evidence type="ECO:0000256" key="1">
    <source>
        <dbReference type="ARBA" id="ARBA00004389"/>
    </source>
</evidence>
<dbReference type="SUPFAM" id="SSF53448">
    <property type="entry name" value="Nucleotide-diphospho-sugar transferases"/>
    <property type="match status" value="1"/>
</dbReference>
<dbReference type="AlphaFoldDB" id="A0A1G1W405"/>
<keyword evidence="10" id="KW-1133">Transmembrane helix</keyword>
<keyword evidence="5" id="KW-0328">Glycosyltransferase</keyword>
<dbReference type="Gene3D" id="3.90.550.10">
    <property type="entry name" value="Spore Coat Polysaccharide Biosynthesis Protein SpsA, Chain A"/>
    <property type="match status" value="1"/>
</dbReference>
<keyword evidence="8" id="KW-0256">Endoplasmic reticulum</keyword>
<dbReference type="Proteomes" id="UP000176723">
    <property type="component" value="Unassembled WGS sequence"/>
</dbReference>
<dbReference type="PANTHER" id="PTHR10859:SF91">
    <property type="entry name" value="DOLICHYL-PHOSPHATE BETA-GLUCOSYLTRANSFERASE"/>
    <property type="match status" value="1"/>
</dbReference>
<dbReference type="InterPro" id="IPR001173">
    <property type="entry name" value="Glyco_trans_2-like"/>
</dbReference>
<proteinExistence type="inferred from homology"/>
<dbReference type="STRING" id="1797593.A3A65_04560"/>
<dbReference type="PANTHER" id="PTHR10859">
    <property type="entry name" value="GLYCOSYL TRANSFERASE"/>
    <property type="match status" value="1"/>
</dbReference>
<comment type="caution">
    <text evidence="14">The sequence shown here is derived from an EMBL/GenBank/DDBJ whole genome shotgun (WGS) entry which is preliminary data.</text>
</comment>
<gene>
    <name evidence="14" type="ORF">A3A65_04560</name>
</gene>
<evidence type="ECO:0000256" key="10">
    <source>
        <dbReference type="ARBA" id="ARBA00022989"/>
    </source>
</evidence>
<keyword evidence="11" id="KW-0472">Membrane</keyword>